<dbReference type="AlphaFoldDB" id="A0A7R9J5P3"/>
<gene>
    <name evidence="1" type="ORF">TCMB3V08_LOCUS5824</name>
</gene>
<reference evidence="1" key="1">
    <citation type="submission" date="2020-11" db="EMBL/GenBank/DDBJ databases">
        <authorList>
            <person name="Tran Van P."/>
        </authorList>
    </citation>
    <scope>NUCLEOTIDE SEQUENCE</scope>
</reference>
<evidence type="ECO:0000313" key="1">
    <source>
        <dbReference type="EMBL" id="CAD7573184.1"/>
    </source>
</evidence>
<accession>A0A7R9J5P3</accession>
<organism evidence="1">
    <name type="scientific">Timema californicum</name>
    <name type="common">California timema</name>
    <name type="synonym">Walking stick</name>
    <dbReference type="NCBI Taxonomy" id="61474"/>
    <lineage>
        <taxon>Eukaryota</taxon>
        <taxon>Metazoa</taxon>
        <taxon>Ecdysozoa</taxon>
        <taxon>Arthropoda</taxon>
        <taxon>Hexapoda</taxon>
        <taxon>Insecta</taxon>
        <taxon>Pterygota</taxon>
        <taxon>Neoptera</taxon>
        <taxon>Polyneoptera</taxon>
        <taxon>Phasmatodea</taxon>
        <taxon>Timematodea</taxon>
        <taxon>Timematoidea</taxon>
        <taxon>Timematidae</taxon>
        <taxon>Timema</taxon>
    </lineage>
</organism>
<protein>
    <submittedName>
        <fullName evidence="1">(California timema) hypothetical protein</fullName>
    </submittedName>
</protein>
<sequence>MGGKHLGELGILPEDTRDDLGRGRFHGFNLNKLLFPGGISSLSSYYKKSVFPVPQGPECCSEHSITFNGIESDKLYTYDYFLYHTKVFRHGGSLGNQPASTPCGGKFIRDEGLGEANLSARQFFELWERKVSSPDEFNRKVRQEYLHEETPSGAAFFHMPDVLHSMLSSMQGNISENVV</sequence>
<dbReference type="EMBL" id="OE181463">
    <property type="protein sequence ID" value="CAD7573184.1"/>
    <property type="molecule type" value="Genomic_DNA"/>
</dbReference>
<name>A0A7R9J5P3_TIMCA</name>
<proteinExistence type="predicted"/>